<dbReference type="Gene3D" id="2.40.440.10">
    <property type="entry name" value="L,D-transpeptidase catalytic domain-like"/>
    <property type="match status" value="1"/>
</dbReference>
<dbReference type="InterPro" id="IPR050979">
    <property type="entry name" value="LD-transpeptidase"/>
</dbReference>
<keyword evidence="10" id="KW-1185">Reference proteome</keyword>
<evidence type="ECO:0000313" key="9">
    <source>
        <dbReference type="EMBL" id="BBX35644.1"/>
    </source>
</evidence>
<dbReference type="PROSITE" id="PS52029">
    <property type="entry name" value="LD_TPASE"/>
    <property type="match status" value="1"/>
</dbReference>
<reference evidence="9 10" key="1">
    <citation type="journal article" date="2019" name="Emerg. Microbes Infect.">
        <title>Comprehensive subspecies identification of 175 nontuberculous mycobacteria species based on 7547 genomic profiles.</title>
        <authorList>
            <person name="Matsumoto Y."/>
            <person name="Kinjo T."/>
            <person name="Motooka D."/>
            <person name="Nabeya D."/>
            <person name="Jung N."/>
            <person name="Uechi K."/>
            <person name="Horii T."/>
            <person name="Iida T."/>
            <person name="Fujita J."/>
            <person name="Nakamura S."/>
        </authorList>
    </citation>
    <scope>NUCLEOTIDE SEQUENCE [LARGE SCALE GENOMIC DNA]</scope>
    <source>
        <strain evidence="9 10">JCM 12375</strain>
    </source>
</reference>
<dbReference type="EMBL" id="AP022567">
    <property type="protein sequence ID" value="BBX35644.1"/>
    <property type="molecule type" value="Genomic_DNA"/>
</dbReference>
<dbReference type="CDD" id="cd16913">
    <property type="entry name" value="YkuD_like"/>
    <property type="match status" value="1"/>
</dbReference>
<evidence type="ECO:0000256" key="3">
    <source>
        <dbReference type="ARBA" id="ARBA00022960"/>
    </source>
</evidence>
<keyword evidence="5" id="KW-0012">Acyltransferase</keyword>
<dbReference type="SUPFAM" id="SSF141523">
    <property type="entry name" value="L,D-transpeptidase catalytic domain-like"/>
    <property type="match status" value="1"/>
</dbReference>
<evidence type="ECO:0000256" key="6">
    <source>
        <dbReference type="ARBA" id="ARBA00023316"/>
    </source>
</evidence>
<dbReference type="CDD" id="cd13432">
    <property type="entry name" value="LDT_IgD_like_2"/>
    <property type="match status" value="1"/>
</dbReference>
<keyword evidence="4 7" id="KW-0573">Peptidoglycan synthesis</keyword>
<dbReference type="InterPro" id="IPR041280">
    <property type="entry name" value="Big_10"/>
</dbReference>
<organism evidence="9 10">
    <name type="scientific">Mycolicibacterium mageritense</name>
    <name type="common">Mycobacterium mageritense</name>
    <dbReference type="NCBI Taxonomy" id="53462"/>
    <lineage>
        <taxon>Bacteria</taxon>
        <taxon>Bacillati</taxon>
        <taxon>Actinomycetota</taxon>
        <taxon>Actinomycetes</taxon>
        <taxon>Mycobacteriales</taxon>
        <taxon>Mycobacteriaceae</taxon>
        <taxon>Mycolicibacterium</taxon>
    </lineage>
</organism>
<evidence type="ECO:0000259" key="8">
    <source>
        <dbReference type="PROSITE" id="PS52029"/>
    </source>
</evidence>
<feature type="active site" description="Proton donor/acceptor" evidence="7">
    <location>
        <position position="353"/>
    </location>
</feature>
<dbReference type="Gene3D" id="2.60.40.3780">
    <property type="match status" value="1"/>
</dbReference>
<evidence type="ECO:0000256" key="4">
    <source>
        <dbReference type="ARBA" id="ARBA00022984"/>
    </source>
</evidence>
<dbReference type="Pfam" id="PF17964">
    <property type="entry name" value="Big_10"/>
    <property type="match status" value="1"/>
</dbReference>
<accession>A0ABM7HYG3</accession>
<dbReference type="Pfam" id="PF03734">
    <property type="entry name" value="YkuD"/>
    <property type="match status" value="1"/>
</dbReference>
<name>A0ABM7HYG3_MYCME</name>
<evidence type="ECO:0000256" key="5">
    <source>
        <dbReference type="ARBA" id="ARBA00023315"/>
    </source>
</evidence>
<dbReference type="InterPro" id="IPR038063">
    <property type="entry name" value="Transpep_catalytic_dom"/>
</dbReference>
<dbReference type="Proteomes" id="UP000465622">
    <property type="component" value="Chromosome"/>
</dbReference>
<dbReference type="PANTHER" id="PTHR30582:SF2">
    <property type="entry name" value="L,D-TRANSPEPTIDASE YCIB-RELATED"/>
    <property type="match status" value="1"/>
</dbReference>
<sequence length="425" mass="46064">MPVPLEPGEVAMFDRPRRYLTLVVIAGVVLVAAPQSRSSVAAIALPDVPAAAEAEEPAPPVVRIEIDGATDGVAPVGTVRAAATSGVLADVRMVNEQGRVVAGRLTADGTEWIPAEPLGYGRTYTLSATGRGSDSTTVTEISRFSTVVPQNQTRVELTTTSGAALVEGATYGVGTVVVARFDEPIEDRAAAERQLKVTTTPSVEGAWYWINDRKAHWRPREYFPAGTRVDVDASIYGIQLGDGLYGQQDNRVSFRIGRSHVTIADDLTKQISVYEDGVLVRTMPTSMGRGGTETVNGKTIHFWTQRGVYTVMDKANPVLMDSSTYGLPVDSPSGYRISVPYATRISPDGIYLHQLEDTVWAQGETNVSAGCLNLSAVHAKWFYEFSQPGDVVEIRNTGGEPLQHWQNGDWSVPWEQWRQGSALRS</sequence>
<evidence type="ECO:0000313" key="10">
    <source>
        <dbReference type="Proteomes" id="UP000465622"/>
    </source>
</evidence>
<feature type="active site" description="Nucleophile" evidence="7">
    <location>
        <position position="371"/>
    </location>
</feature>
<dbReference type="InterPro" id="IPR005490">
    <property type="entry name" value="LD_TPept_cat_dom"/>
</dbReference>
<keyword evidence="3 7" id="KW-0133">Cell shape</keyword>
<keyword evidence="6 7" id="KW-0961">Cell wall biogenesis/degradation</keyword>
<comment type="pathway">
    <text evidence="1 7">Cell wall biogenesis; peptidoglycan biosynthesis.</text>
</comment>
<evidence type="ECO:0000256" key="1">
    <source>
        <dbReference type="ARBA" id="ARBA00004752"/>
    </source>
</evidence>
<protein>
    <recommendedName>
        <fullName evidence="8">L,D-TPase catalytic domain-containing protein</fullName>
    </recommendedName>
</protein>
<proteinExistence type="predicted"/>
<evidence type="ECO:0000256" key="7">
    <source>
        <dbReference type="PROSITE-ProRule" id="PRU01373"/>
    </source>
</evidence>
<dbReference type="Gene3D" id="2.60.40.3710">
    <property type="match status" value="1"/>
</dbReference>
<dbReference type="PANTHER" id="PTHR30582">
    <property type="entry name" value="L,D-TRANSPEPTIDASE"/>
    <property type="match status" value="1"/>
</dbReference>
<gene>
    <name evidence="9" type="ORF">MMAGJ_49260</name>
</gene>
<evidence type="ECO:0000256" key="2">
    <source>
        <dbReference type="ARBA" id="ARBA00022679"/>
    </source>
</evidence>
<feature type="domain" description="L,D-TPase catalytic" evidence="8">
    <location>
        <begin position="260"/>
        <end position="395"/>
    </location>
</feature>
<keyword evidence="2" id="KW-0808">Transferase</keyword>